<feature type="transmembrane region" description="Helical" evidence="2">
    <location>
        <begin position="89"/>
        <end position="110"/>
    </location>
</feature>
<organism evidence="3 4">
    <name type="scientific">Streptomyces cupreus</name>
    <dbReference type="NCBI Taxonomy" id="2759956"/>
    <lineage>
        <taxon>Bacteria</taxon>
        <taxon>Bacillati</taxon>
        <taxon>Actinomycetota</taxon>
        <taxon>Actinomycetes</taxon>
        <taxon>Kitasatosporales</taxon>
        <taxon>Streptomycetaceae</taxon>
        <taxon>Streptomyces</taxon>
    </lineage>
</organism>
<dbReference type="Proteomes" id="UP000584670">
    <property type="component" value="Unassembled WGS sequence"/>
</dbReference>
<evidence type="ECO:0000313" key="3">
    <source>
        <dbReference type="EMBL" id="MBC2901873.1"/>
    </source>
</evidence>
<protein>
    <recommendedName>
        <fullName evidence="5">Integral membrane protein</fullName>
    </recommendedName>
</protein>
<sequence>MSASRNVESAKVPWVDVLLSAIAAVSWALIGMAGTAALGLHLLEADAAGSLGPMTAAAVALGAGGSVTPSGDVSAFGLTGAEATTAIEITPLGVSLVGALLLSWFFLRSLRAAGVVIAPAELAARAGAVVALFVAMLGGLAWAGHDVITFDGSALGLDDLPGGGGGGGVEIPGLGDVGDIGGLLPDQIGDLIDAEAKVGFTVDTAPTLLGGMCWSAGILLIALLASRRTPLPAGWAALHRVVRPAVSALVGVLLMAVLAGFAAAAYALIGDDNPKRIAGAALLGASNGVWLGIPIGLFVPWDGEASGPLTRFLPDPVDDLLVDSDRAVTLGRLAELDGRVWLLGVAAAMAMLLAGVLTAVRTPVGAVPGERADVASGSVGVRGSGALGFAGRCALRLGIVTALALPLLGWLTEVSVDASLAVFGVDAFGAGIELHGQLGMALLLGALWGAGAGAAGALLARATGAAGQRAAPLALGDVAVGGAGAARSAVGPPGQAVGSGPYVPGTPYRPPNPDTNPYLRVPEELREPEDARPQESSSDDPDHSGDDVYGAPTVARPMGPPPRSSRWSGRGRPGDRAPKERGEGPPPPPPPPPPAPPRTPNGRD</sequence>
<feature type="transmembrane region" description="Helical" evidence="2">
    <location>
        <begin position="50"/>
        <end position="69"/>
    </location>
</feature>
<dbReference type="InterPro" id="IPR047724">
    <property type="entry name" value="Streptophobe"/>
</dbReference>
<feature type="compositionally biased region" description="Basic and acidic residues" evidence="1">
    <location>
        <begin position="572"/>
        <end position="583"/>
    </location>
</feature>
<dbReference type="NCBIfam" id="NF038391">
    <property type="entry name" value="streptophobe"/>
    <property type="match status" value="1"/>
</dbReference>
<feature type="transmembrane region" description="Helical" evidence="2">
    <location>
        <begin position="20"/>
        <end position="43"/>
    </location>
</feature>
<proteinExistence type="predicted"/>
<keyword evidence="4" id="KW-1185">Reference proteome</keyword>
<accession>A0A7X1J0A4</accession>
<keyword evidence="2" id="KW-0812">Transmembrane</keyword>
<comment type="caution">
    <text evidence="3">The sequence shown here is derived from an EMBL/GenBank/DDBJ whole genome shotgun (WGS) entry which is preliminary data.</text>
</comment>
<feature type="transmembrane region" description="Helical" evidence="2">
    <location>
        <begin position="281"/>
        <end position="301"/>
    </location>
</feature>
<feature type="compositionally biased region" description="Basic and acidic residues" evidence="1">
    <location>
        <begin position="521"/>
        <end position="533"/>
    </location>
</feature>
<keyword evidence="2" id="KW-1133">Transmembrane helix</keyword>
<feature type="transmembrane region" description="Helical" evidence="2">
    <location>
        <begin position="246"/>
        <end position="269"/>
    </location>
</feature>
<feature type="transmembrane region" description="Helical" evidence="2">
    <location>
        <begin position="340"/>
        <end position="360"/>
    </location>
</feature>
<keyword evidence="2" id="KW-0472">Membrane</keyword>
<gene>
    <name evidence="3" type="ORF">H4N64_09690</name>
</gene>
<feature type="compositionally biased region" description="Pro residues" evidence="1">
    <location>
        <begin position="584"/>
        <end position="604"/>
    </location>
</feature>
<name>A0A7X1J0A4_9ACTN</name>
<evidence type="ECO:0000256" key="1">
    <source>
        <dbReference type="SAM" id="MobiDB-lite"/>
    </source>
</evidence>
<evidence type="ECO:0000313" key="4">
    <source>
        <dbReference type="Proteomes" id="UP000584670"/>
    </source>
</evidence>
<feature type="transmembrane region" description="Helical" evidence="2">
    <location>
        <begin position="438"/>
        <end position="460"/>
    </location>
</feature>
<evidence type="ECO:0008006" key="5">
    <source>
        <dbReference type="Google" id="ProtNLM"/>
    </source>
</evidence>
<feature type="transmembrane region" description="Helical" evidence="2">
    <location>
        <begin position="122"/>
        <end position="143"/>
    </location>
</feature>
<feature type="region of interest" description="Disordered" evidence="1">
    <location>
        <begin position="484"/>
        <end position="604"/>
    </location>
</feature>
<reference evidence="3 4" key="1">
    <citation type="submission" date="2020-08" db="EMBL/GenBank/DDBJ databases">
        <title>Streptomyces sp. PSKA01 genome sequencing and assembly.</title>
        <authorList>
            <person name="Mandal S."/>
            <person name="Maiti P.K."/>
            <person name="Das P."/>
        </authorList>
    </citation>
    <scope>NUCLEOTIDE SEQUENCE [LARGE SCALE GENOMIC DNA]</scope>
    <source>
        <strain evidence="3 4">PSKA01</strain>
    </source>
</reference>
<dbReference type="RefSeq" id="WP_186281778.1">
    <property type="nucleotide sequence ID" value="NZ_JACMSF010000007.1"/>
</dbReference>
<evidence type="ECO:0000256" key="2">
    <source>
        <dbReference type="SAM" id="Phobius"/>
    </source>
</evidence>
<dbReference type="AlphaFoldDB" id="A0A7X1J0A4"/>
<feature type="compositionally biased region" description="Low complexity" evidence="1">
    <location>
        <begin position="485"/>
        <end position="494"/>
    </location>
</feature>
<feature type="transmembrane region" description="Helical" evidence="2">
    <location>
        <begin position="207"/>
        <end position="225"/>
    </location>
</feature>
<dbReference type="EMBL" id="JACMSF010000007">
    <property type="protein sequence ID" value="MBC2901873.1"/>
    <property type="molecule type" value="Genomic_DNA"/>
</dbReference>